<dbReference type="RefSeq" id="WP_132769139.1">
    <property type="nucleotide sequence ID" value="NZ_SMAB01000011.1"/>
</dbReference>
<sequence length="391" mass="44013">MEKFFGYDEEYLKKITGYITAKEIRQQPRLWKETLDIVKRNKDSIDSFLNHILKKDKIRIIFTGAGTSAFVGESVVPYLNKKYPGKFESIATTDIVTNPENYLFSAIPTLLISFARSGNSPESIATVDLAKQIVNEVYQIVITCNPEGSLAKKTQNDPNSLLLLMPEDSNDQGFAMTGSFSSMTLAALLLFENLEEIEQEIKLIIGNGEKILDKMAPLIKDLAENDFERIIYLGSSSLKGLATESALKTLELTNGELIATYESSLGLRHGPKTMINNQTLIVSYISNNAYTRKYEIDLLKELASEKNYHKLIAVSSDKNEEIESLVDNYFYISDQGKVYKDDVYLIFNYVLIAQMFSFFKSIQLGHTPDNPCPDGSVNRVVKGVIIHPYNK</sequence>
<dbReference type="InterPro" id="IPR046348">
    <property type="entry name" value="SIS_dom_sf"/>
</dbReference>
<evidence type="ECO:0000256" key="2">
    <source>
        <dbReference type="ARBA" id="ARBA00022737"/>
    </source>
</evidence>
<name>A0A4R3KEP6_9BACI</name>
<evidence type="ECO:0000256" key="4">
    <source>
        <dbReference type="ARBA" id="ARBA00029292"/>
    </source>
</evidence>
<proteinExistence type="inferred from homology"/>
<dbReference type="GO" id="GO:1901135">
    <property type="term" value="P:carbohydrate derivative metabolic process"/>
    <property type="evidence" value="ECO:0007669"/>
    <property type="project" value="InterPro"/>
</dbReference>
<dbReference type="InterPro" id="IPR050303">
    <property type="entry name" value="GatZ_KbaZ_carbometab"/>
</dbReference>
<comment type="caution">
    <text evidence="6">The sequence shown here is derived from an EMBL/GenBank/DDBJ whole genome shotgun (WGS) entry which is preliminary data.</text>
</comment>
<keyword evidence="6" id="KW-0413">Isomerase</keyword>
<evidence type="ECO:0000256" key="3">
    <source>
        <dbReference type="ARBA" id="ARBA00022801"/>
    </source>
</evidence>
<dbReference type="Gene3D" id="3.40.50.10490">
    <property type="entry name" value="Glucose-6-phosphate isomerase like protein, domain 1"/>
    <property type="match status" value="2"/>
</dbReference>
<dbReference type="GO" id="GO:0016787">
    <property type="term" value="F:hydrolase activity"/>
    <property type="evidence" value="ECO:0007669"/>
    <property type="project" value="UniProtKB-KW"/>
</dbReference>
<dbReference type="GO" id="GO:0097367">
    <property type="term" value="F:carbohydrate derivative binding"/>
    <property type="evidence" value="ECO:0007669"/>
    <property type="project" value="InterPro"/>
</dbReference>
<dbReference type="PROSITE" id="PS51464">
    <property type="entry name" value="SIS"/>
    <property type="match status" value="2"/>
</dbReference>
<dbReference type="Pfam" id="PF01380">
    <property type="entry name" value="SIS"/>
    <property type="match status" value="1"/>
</dbReference>
<feature type="domain" description="SIS" evidence="5">
    <location>
        <begin position="49"/>
        <end position="200"/>
    </location>
</feature>
<dbReference type="CDD" id="cd05008">
    <property type="entry name" value="SIS_GlmS_GlmD_1"/>
    <property type="match status" value="1"/>
</dbReference>
<dbReference type="GO" id="GO:0005886">
    <property type="term" value="C:plasma membrane"/>
    <property type="evidence" value="ECO:0007669"/>
    <property type="project" value="TreeGrafter"/>
</dbReference>
<evidence type="ECO:0000259" key="5">
    <source>
        <dbReference type="PROSITE" id="PS51464"/>
    </source>
</evidence>
<dbReference type="OrthoDB" id="9779207at2"/>
<dbReference type="CDD" id="cd05010">
    <property type="entry name" value="SIS_AgaS_like"/>
    <property type="match status" value="1"/>
</dbReference>
<gene>
    <name evidence="6" type="ORF">EDD72_11164</name>
</gene>
<dbReference type="GO" id="GO:0009401">
    <property type="term" value="P:phosphoenolpyruvate-dependent sugar phosphotransferase system"/>
    <property type="evidence" value="ECO:0007669"/>
    <property type="project" value="TreeGrafter"/>
</dbReference>
<dbReference type="PANTHER" id="PTHR32502">
    <property type="entry name" value="N-ACETYLGALACTOSAMINE PERMEASE II COMPONENT-RELATED"/>
    <property type="match status" value="1"/>
</dbReference>
<dbReference type="SUPFAM" id="SSF53697">
    <property type="entry name" value="SIS domain"/>
    <property type="match status" value="1"/>
</dbReference>
<evidence type="ECO:0000313" key="6">
    <source>
        <dbReference type="EMBL" id="TCS81826.1"/>
    </source>
</evidence>
<organism evidence="6 7">
    <name type="scientific">Tepidibacillus fermentans</name>
    <dbReference type="NCBI Taxonomy" id="1281767"/>
    <lineage>
        <taxon>Bacteria</taxon>
        <taxon>Bacillati</taxon>
        <taxon>Bacillota</taxon>
        <taxon>Bacilli</taxon>
        <taxon>Bacillales</taxon>
        <taxon>Bacillaceae</taxon>
        <taxon>Tepidibacillus</taxon>
    </lineage>
</organism>
<comment type="similarity">
    <text evidence="1">Belongs to the SIS family. AgaS subfamily.</text>
</comment>
<accession>A0A4R3KEP6</accession>
<dbReference type="InterPro" id="IPR035464">
    <property type="entry name" value="SIS_AgaS"/>
</dbReference>
<keyword evidence="7" id="KW-1185">Reference proteome</keyword>
<evidence type="ECO:0000313" key="7">
    <source>
        <dbReference type="Proteomes" id="UP000295788"/>
    </source>
</evidence>
<dbReference type="InterPro" id="IPR035466">
    <property type="entry name" value="GlmS/AgaS_SIS"/>
</dbReference>
<keyword evidence="2" id="KW-0677">Repeat</keyword>
<comment type="catalytic activity">
    <reaction evidence="4">
        <text>D-galactosamine 6-phosphate + H2O = D-tagatopyranose 1-phosphate + NH4(+)</text>
        <dbReference type="Rhea" id="RHEA:47680"/>
        <dbReference type="ChEBI" id="CHEBI:15377"/>
        <dbReference type="ChEBI" id="CHEBI:28938"/>
        <dbReference type="ChEBI" id="CHEBI:71674"/>
        <dbReference type="ChEBI" id="CHEBI:138150"/>
    </reaction>
</comment>
<dbReference type="AlphaFoldDB" id="A0A4R3KEP6"/>
<protein>
    <submittedName>
        <fullName evidence="6">Galactosamine 6-phosphate isomerase AgaS</fullName>
    </submittedName>
</protein>
<feature type="domain" description="SIS" evidence="5">
    <location>
        <begin position="218"/>
        <end position="371"/>
    </location>
</feature>
<dbReference type="GO" id="GO:0016853">
    <property type="term" value="F:isomerase activity"/>
    <property type="evidence" value="ECO:0007669"/>
    <property type="project" value="UniProtKB-KW"/>
</dbReference>
<dbReference type="PANTHER" id="PTHR32502:SF3">
    <property type="entry name" value="D-GALACTOSAMINE-6-PHOSPHATE DEAMINASE AGAS-RELATED"/>
    <property type="match status" value="1"/>
</dbReference>
<dbReference type="Proteomes" id="UP000295788">
    <property type="component" value="Unassembled WGS sequence"/>
</dbReference>
<keyword evidence="3" id="KW-0378">Hydrolase</keyword>
<evidence type="ECO:0000256" key="1">
    <source>
        <dbReference type="ARBA" id="ARBA00007748"/>
    </source>
</evidence>
<dbReference type="InterPro" id="IPR001347">
    <property type="entry name" value="SIS_dom"/>
</dbReference>
<dbReference type="EMBL" id="SMAB01000011">
    <property type="protein sequence ID" value="TCS81826.1"/>
    <property type="molecule type" value="Genomic_DNA"/>
</dbReference>
<reference evidence="6 7" key="1">
    <citation type="submission" date="2019-03" db="EMBL/GenBank/DDBJ databases">
        <title>Genomic Encyclopedia of Type Strains, Phase IV (KMG-IV): sequencing the most valuable type-strain genomes for metagenomic binning, comparative biology and taxonomic classification.</title>
        <authorList>
            <person name="Goeker M."/>
        </authorList>
    </citation>
    <scope>NUCLEOTIDE SEQUENCE [LARGE SCALE GENOMIC DNA]</scope>
    <source>
        <strain evidence="6 7">DSM 23802</strain>
    </source>
</reference>